<evidence type="ECO:0000313" key="2">
    <source>
        <dbReference type="EMBL" id="DAD72178.1"/>
    </source>
</evidence>
<name>A0A8S5LQG8_9CAUD</name>
<protein>
    <submittedName>
        <fullName evidence="2">Uncharacterized protein</fullName>
    </submittedName>
</protein>
<reference evidence="2" key="1">
    <citation type="journal article" date="2021" name="Proc. Natl. Acad. Sci. U.S.A.">
        <title>A Catalog of Tens of Thousands of Viruses from Human Metagenomes Reveals Hidden Associations with Chronic Diseases.</title>
        <authorList>
            <person name="Tisza M.J."/>
            <person name="Buck C.B."/>
        </authorList>
    </citation>
    <scope>NUCLEOTIDE SEQUENCE</scope>
    <source>
        <strain evidence="2">CtTC45</strain>
    </source>
</reference>
<proteinExistence type="predicted"/>
<feature type="coiled-coil region" evidence="1">
    <location>
        <begin position="147"/>
        <end position="174"/>
    </location>
</feature>
<organism evidence="2">
    <name type="scientific">Siphoviridae sp. ctTC45</name>
    <dbReference type="NCBI Taxonomy" id="2827573"/>
    <lineage>
        <taxon>Viruses</taxon>
        <taxon>Duplodnaviria</taxon>
        <taxon>Heunggongvirae</taxon>
        <taxon>Uroviricota</taxon>
        <taxon>Caudoviricetes</taxon>
    </lineage>
</organism>
<dbReference type="EMBL" id="BK015895">
    <property type="protein sequence ID" value="DAD72178.1"/>
    <property type="molecule type" value="Genomic_DNA"/>
</dbReference>
<keyword evidence="1" id="KW-0175">Coiled coil</keyword>
<sequence>MYTITLLNDRRLYGAHKEAIMQYDNMVGKIQFLIPQTYDGNDMRNFTTVSLEYISPISHLYKQEFLTLSEELVEYADEQYLEYLLPIGSKMTAENGDIELQLSFYQVYMDEDGVVQDPVLKTQSCRVKIIPTKNWAQFIPSESMAALDQRIAQLIALEEEITELQGQIIEHHDNFINDDVISDKTTYSSKKIEEFIDKNELDETVENITNTEKQTISDEEIENLFK</sequence>
<evidence type="ECO:0000256" key="1">
    <source>
        <dbReference type="SAM" id="Coils"/>
    </source>
</evidence>
<accession>A0A8S5LQG8</accession>